<sequence>MTRHIVTGIDIGTSSIRIVVCEYKSGSKVPQVLALVKKNSRGLRRGYILQYEDAVDSITEALREAERVAGVRIKQVILALGGATLESKVIEGGVIVSRADSEINSNDINRAIEASEGGLTDLANKSIVHRVPIAFKLDGRKVLGRPEGLKGSKLEAQVLFITYSSHHLKDFLSAIEAAGAHVDDVVASPLAASFAITTKLQKTAGCVLANIGSQTTSIIVFEESLPISLKVFPIGSTDITNDIALGLKIPLEEAEKVKTGENDPAAVQKKLDEIIEARLSDIFEFIENHLKRLGRNGLLPAGIIITGGGSGISDIEDLAKEYFKLPAKVAVPAVAASSRNQIRDSAWSVAYGLCLFGADMEAEESLGIKIGKQAKLNIIRWIKELLP</sequence>
<evidence type="ECO:0000256" key="3">
    <source>
        <dbReference type="ARBA" id="ARBA00023136"/>
    </source>
</evidence>
<dbReference type="SMART" id="SM00842">
    <property type="entry name" value="FtsA"/>
    <property type="match status" value="1"/>
</dbReference>
<dbReference type="InterPro" id="IPR020823">
    <property type="entry name" value="Cell_div_FtsA"/>
</dbReference>
<evidence type="ECO:0000256" key="2">
    <source>
        <dbReference type="ARBA" id="ARBA00022618"/>
    </source>
</evidence>
<feature type="domain" description="SHS2" evidence="6">
    <location>
        <begin position="6"/>
        <end position="196"/>
    </location>
</feature>
<dbReference type="Proteomes" id="UP000177838">
    <property type="component" value="Unassembled WGS sequence"/>
</dbReference>
<dbReference type="PIRSF" id="PIRSF003101">
    <property type="entry name" value="FtsA"/>
    <property type="match status" value="1"/>
</dbReference>
<dbReference type="GO" id="GO:0009898">
    <property type="term" value="C:cytoplasmic side of plasma membrane"/>
    <property type="evidence" value="ECO:0007669"/>
    <property type="project" value="UniProtKB-UniRule"/>
</dbReference>
<dbReference type="STRING" id="1802439.A2589_02600"/>
<comment type="subcellular location">
    <subcellularLocation>
        <location evidence="5">Cell membrane</location>
        <topology evidence="5">Peripheral membrane protein</topology>
        <orientation evidence="5">Cytoplasmic side</orientation>
    </subcellularLocation>
    <text evidence="5">Localizes to the Z ring in an FtsZ-dependent manner. Targeted to the membrane through a conserved C-terminal amphipathic helix.</text>
</comment>
<gene>
    <name evidence="5" type="primary">ftsA</name>
    <name evidence="7" type="ORF">A2589_02600</name>
</gene>
<keyword evidence="1 5" id="KW-1003">Cell membrane</keyword>
<evidence type="ECO:0000313" key="8">
    <source>
        <dbReference type="Proteomes" id="UP000177838"/>
    </source>
</evidence>
<evidence type="ECO:0000256" key="5">
    <source>
        <dbReference type="HAMAP-Rule" id="MF_02033"/>
    </source>
</evidence>
<dbReference type="PANTHER" id="PTHR32432">
    <property type="entry name" value="CELL DIVISION PROTEIN FTSA-RELATED"/>
    <property type="match status" value="1"/>
</dbReference>
<accession>A0A1G2QHG7</accession>
<dbReference type="EMBL" id="MHTK01000004">
    <property type="protein sequence ID" value="OHA59907.1"/>
    <property type="molecule type" value="Genomic_DNA"/>
</dbReference>
<comment type="similarity">
    <text evidence="5">Belongs to the FtsA/MreB family.</text>
</comment>
<proteinExistence type="inferred from homology"/>
<dbReference type="InterPro" id="IPR003494">
    <property type="entry name" value="SHS2_FtsA"/>
</dbReference>
<organism evidence="7 8">
    <name type="scientific">Candidatus Vogelbacteria bacterium RIFOXYD1_FULL_46_19</name>
    <dbReference type="NCBI Taxonomy" id="1802439"/>
    <lineage>
        <taxon>Bacteria</taxon>
        <taxon>Candidatus Vogeliibacteriota</taxon>
    </lineage>
</organism>
<evidence type="ECO:0000259" key="6">
    <source>
        <dbReference type="SMART" id="SM00842"/>
    </source>
</evidence>
<dbReference type="GO" id="GO:0032153">
    <property type="term" value="C:cell division site"/>
    <property type="evidence" value="ECO:0007669"/>
    <property type="project" value="UniProtKB-UniRule"/>
</dbReference>
<dbReference type="AlphaFoldDB" id="A0A1G2QHG7"/>
<comment type="subunit">
    <text evidence="5">Self-interacts. Interacts with FtsZ.</text>
</comment>
<evidence type="ECO:0000313" key="7">
    <source>
        <dbReference type="EMBL" id="OHA59907.1"/>
    </source>
</evidence>
<dbReference type="HAMAP" id="MF_02033">
    <property type="entry name" value="FtsA"/>
    <property type="match status" value="1"/>
</dbReference>
<evidence type="ECO:0000256" key="1">
    <source>
        <dbReference type="ARBA" id="ARBA00022475"/>
    </source>
</evidence>
<evidence type="ECO:0000256" key="4">
    <source>
        <dbReference type="ARBA" id="ARBA00023306"/>
    </source>
</evidence>
<dbReference type="NCBIfam" id="TIGR01174">
    <property type="entry name" value="ftsA"/>
    <property type="match status" value="1"/>
</dbReference>
<keyword evidence="3 5" id="KW-0472">Membrane</keyword>
<dbReference type="InterPro" id="IPR050696">
    <property type="entry name" value="FtsA/MreB"/>
</dbReference>
<keyword evidence="2 5" id="KW-0132">Cell division</keyword>
<comment type="function">
    <text evidence="5">Cell division protein that is involved in the assembly of the Z ring. May serve as a membrane anchor for the Z ring.</text>
</comment>
<dbReference type="GO" id="GO:0043093">
    <property type="term" value="P:FtsZ-dependent cytokinesis"/>
    <property type="evidence" value="ECO:0007669"/>
    <property type="project" value="UniProtKB-UniRule"/>
</dbReference>
<protein>
    <recommendedName>
        <fullName evidence="5">Cell division protein FtsA</fullName>
    </recommendedName>
</protein>
<dbReference type="Gene3D" id="3.30.420.40">
    <property type="match status" value="3"/>
</dbReference>
<reference evidence="7 8" key="1">
    <citation type="journal article" date="2016" name="Nat. Commun.">
        <title>Thousands of microbial genomes shed light on interconnected biogeochemical processes in an aquifer system.</title>
        <authorList>
            <person name="Anantharaman K."/>
            <person name="Brown C.T."/>
            <person name="Hug L.A."/>
            <person name="Sharon I."/>
            <person name="Castelle C.J."/>
            <person name="Probst A.J."/>
            <person name="Thomas B.C."/>
            <person name="Singh A."/>
            <person name="Wilkins M.J."/>
            <person name="Karaoz U."/>
            <person name="Brodie E.L."/>
            <person name="Williams K.H."/>
            <person name="Hubbard S.S."/>
            <person name="Banfield J.F."/>
        </authorList>
    </citation>
    <scope>NUCLEOTIDE SEQUENCE [LARGE SCALE GENOMIC DNA]</scope>
</reference>
<keyword evidence="4 5" id="KW-0131">Cell cycle</keyword>
<dbReference type="Pfam" id="PF14450">
    <property type="entry name" value="FtsA"/>
    <property type="match status" value="1"/>
</dbReference>
<dbReference type="PANTHER" id="PTHR32432:SF4">
    <property type="entry name" value="CELL DIVISION PROTEIN FTSA"/>
    <property type="match status" value="1"/>
</dbReference>
<name>A0A1G2QHG7_9BACT</name>
<dbReference type="InterPro" id="IPR043129">
    <property type="entry name" value="ATPase_NBD"/>
</dbReference>
<dbReference type="SUPFAM" id="SSF53067">
    <property type="entry name" value="Actin-like ATPase domain"/>
    <property type="match status" value="2"/>
</dbReference>
<comment type="caution">
    <text evidence="7">The sequence shown here is derived from an EMBL/GenBank/DDBJ whole genome shotgun (WGS) entry which is preliminary data.</text>
</comment>
<dbReference type="Pfam" id="PF02491">
    <property type="entry name" value="SHS2_FTSA"/>
    <property type="match status" value="1"/>
</dbReference>